<keyword evidence="1" id="KW-0472">Membrane</keyword>
<name>I4AM66_BERLS</name>
<evidence type="ECO:0000313" key="2">
    <source>
        <dbReference type="EMBL" id="AFM05051.1"/>
    </source>
</evidence>
<gene>
    <name evidence="2" type="ordered locus">Fleli_2695</name>
</gene>
<protein>
    <submittedName>
        <fullName evidence="2">Putative membrane protein</fullName>
    </submittedName>
</protein>
<reference evidence="3" key="1">
    <citation type="submission" date="2012-06" db="EMBL/GenBank/DDBJ databases">
        <title>The complete genome of Flexibacter litoralis DSM 6794.</title>
        <authorList>
            <person name="Lucas S."/>
            <person name="Copeland A."/>
            <person name="Lapidus A."/>
            <person name="Glavina del Rio T."/>
            <person name="Dalin E."/>
            <person name="Tice H."/>
            <person name="Bruce D."/>
            <person name="Goodwin L."/>
            <person name="Pitluck S."/>
            <person name="Peters L."/>
            <person name="Ovchinnikova G."/>
            <person name="Lu M."/>
            <person name="Kyrpides N."/>
            <person name="Mavromatis K."/>
            <person name="Ivanova N."/>
            <person name="Brettin T."/>
            <person name="Detter J.C."/>
            <person name="Han C."/>
            <person name="Larimer F."/>
            <person name="Land M."/>
            <person name="Hauser L."/>
            <person name="Markowitz V."/>
            <person name="Cheng J.-F."/>
            <person name="Hugenholtz P."/>
            <person name="Woyke T."/>
            <person name="Wu D."/>
            <person name="Spring S."/>
            <person name="Lang E."/>
            <person name="Kopitz M."/>
            <person name="Brambilla E."/>
            <person name="Klenk H.-P."/>
            <person name="Eisen J.A."/>
        </authorList>
    </citation>
    <scope>NUCLEOTIDE SEQUENCE [LARGE SCALE GENOMIC DNA]</scope>
    <source>
        <strain evidence="3">ATCC 23117 / DSM 6794 / NBRC 15988 / NCIMB 1366 / Sio-4</strain>
    </source>
</reference>
<dbReference type="PATRIC" id="fig|880071.3.peg.2681"/>
<feature type="transmembrane region" description="Helical" evidence="1">
    <location>
        <begin position="61"/>
        <end position="84"/>
    </location>
</feature>
<dbReference type="PANTHER" id="PTHR36974:SF1">
    <property type="entry name" value="DOXX FAMILY MEMBRANE PROTEIN"/>
    <property type="match status" value="1"/>
</dbReference>
<dbReference type="HOGENOM" id="CLU_128738_4_1_10"/>
<sequence>MKPLVVLLVVFVLSIFVLQFFNQKYDTVLAARIAMCAMLCFTAIGHFAFTKGMTMMLPSIIPFKTEIVYFTGIVEVILGIGLLVSNWKVYSAWILIFFFVILLPANIYAAIKQVDLQKATFDGYGLSYLWFRIPLQLLFIAWIYLSSIRF</sequence>
<feature type="transmembrane region" description="Helical" evidence="1">
    <location>
        <begin position="29"/>
        <end position="49"/>
    </location>
</feature>
<proteinExistence type="predicted"/>
<dbReference type="AlphaFoldDB" id="I4AM66"/>
<dbReference type="KEGG" id="fli:Fleli_2695"/>
<dbReference type="OrthoDB" id="673526at2"/>
<accession>I4AM66</accession>
<keyword evidence="1" id="KW-0812">Transmembrane</keyword>
<dbReference type="Proteomes" id="UP000006054">
    <property type="component" value="Chromosome"/>
</dbReference>
<evidence type="ECO:0000256" key="1">
    <source>
        <dbReference type="SAM" id="Phobius"/>
    </source>
</evidence>
<keyword evidence="3" id="KW-1185">Reference proteome</keyword>
<dbReference type="STRING" id="880071.Fleli_2695"/>
<feature type="transmembrane region" description="Helical" evidence="1">
    <location>
        <begin position="90"/>
        <end position="111"/>
    </location>
</feature>
<keyword evidence="1" id="KW-1133">Transmembrane helix</keyword>
<dbReference type="RefSeq" id="WP_014798488.1">
    <property type="nucleotide sequence ID" value="NC_018018.1"/>
</dbReference>
<dbReference type="PANTHER" id="PTHR36974">
    <property type="entry name" value="MEMBRANE PROTEIN-RELATED"/>
    <property type="match status" value="1"/>
</dbReference>
<dbReference type="EMBL" id="CP003345">
    <property type="protein sequence ID" value="AFM05051.1"/>
    <property type="molecule type" value="Genomic_DNA"/>
</dbReference>
<organism evidence="2 3">
    <name type="scientific">Bernardetia litoralis (strain ATCC 23117 / DSM 6794 / NBRC 15988 / NCIMB 1366 / Fx l1 / Sio-4)</name>
    <name type="common">Flexibacter litoralis</name>
    <dbReference type="NCBI Taxonomy" id="880071"/>
    <lineage>
        <taxon>Bacteria</taxon>
        <taxon>Pseudomonadati</taxon>
        <taxon>Bacteroidota</taxon>
        <taxon>Cytophagia</taxon>
        <taxon>Cytophagales</taxon>
        <taxon>Bernardetiaceae</taxon>
        <taxon>Bernardetia</taxon>
    </lineage>
</organism>
<dbReference type="eggNOG" id="COG4270">
    <property type="taxonomic scope" value="Bacteria"/>
</dbReference>
<feature type="transmembrane region" description="Helical" evidence="1">
    <location>
        <begin position="123"/>
        <end position="145"/>
    </location>
</feature>
<evidence type="ECO:0000313" key="3">
    <source>
        <dbReference type="Proteomes" id="UP000006054"/>
    </source>
</evidence>